<accession>A0A9P0TTK0</accession>
<sequence length="370" mass="43201">MIEYETTTLFLLYATDLHANYHYMESSVSSPALQTCKYKMLLLCCALCGSEEDLGYSLSIGNAIDVFANYGDLSQVTQVVSADYEDENYEPIEPFREKNIRVFENVSSTITPGDTMVNMNLHLCEKFDDLLQVYFKHFQIEGTDVPWKAFLGDWIPGEIMRAFGMEYDPRSEDCCYVLVTLSKIKDSVRINTERTIKVKDYVFRAIEQLNASDATDLRRFMKSYGTHYIDSYITGNFIYQVFKYKRSGYNTLKNFIRLRERRRSNSDLRFYFSSIFLRQVGDIRIASGNKTVEKWARKNLRDSQYLFSRPSLLRLHYNRNLAFKLNEMMDNGALLSLNLKTLKPLFKDTIIGDRFVEIVENDLKLWEVNA</sequence>
<gene>
    <name evidence="1" type="ORF">PIBRA_LOCUS11035</name>
</gene>
<name>A0A9P0TTK0_PIEBR</name>
<evidence type="ECO:0008006" key="3">
    <source>
        <dbReference type="Google" id="ProtNLM"/>
    </source>
</evidence>
<organism evidence="1 2">
    <name type="scientific">Pieris brassicae</name>
    <name type="common">White butterfly</name>
    <name type="synonym">Large white butterfly</name>
    <dbReference type="NCBI Taxonomy" id="7116"/>
    <lineage>
        <taxon>Eukaryota</taxon>
        <taxon>Metazoa</taxon>
        <taxon>Ecdysozoa</taxon>
        <taxon>Arthropoda</taxon>
        <taxon>Hexapoda</taxon>
        <taxon>Insecta</taxon>
        <taxon>Pterygota</taxon>
        <taxon>Neoptera</taxon>
        <taxon>Endopterygota</taxon>
        <taxon>Lepidoptera</taxon>
        <taxon>Glossata</taxon>
        <taxon>Ditrysia</taxon>
        <taxon>Papilionoidea</taxon>
        <taxon>Pieridae</taxon>
        <taxon>Pierinae</taxon>
        <taxon>Pieris</taxon>
    </lineage>
</organism>
<dbReference type="Proteomes" id="UP001152562">
    <property type="component" value="Unassembled WGS sequence"/>
</dbReference>
<proteinExistence type="predicted"/>
<dbReference type="EMBL" id="CALOZG010000042">
    <property type="protein sequence ID" value="CAH4034901.1"/>
    <property type="molecule type" value="Genomic_DNA"/>
</dbReference>
<protein>
    <recommendedName>
        <fullName evidence="3">MACPF domain-containing protein</fullName>
    </recommendedName>
</protein>
<keyword evidence="2" id="KW-1185">Reference proteome</keyword>
<reference evidence="1" key="1">
    <citation type="submission" date="2022-05" db="EMBL/GenBank/DDBJ databases">
        <authorList>
            <person name="Okamura Y."/>
        </authorList>
    </citation>
    <scope>NUCLEOTIDE SEQUENCE</scope>
</reference>
<comment type="caution">
    <text evidence="1">The sequence shown here is derived from an EMBL/GenBank/DDBJ whole genome shotgun (WGS) entry which is preliminary data.</text>
</comment>
<evidence type="ECO:0000313" key="1">
    <source>
        <dbReference type="EMBL" id="CAH4034901.1"/>
    </source>
</evidence>
<dbReference type="AlphaFoldDB" id="A0A9P0TTK0"/>
<evidence type="ECO:0000313" key="2">
    <source>
        <dbReference type="Proteomes" id="UP001152562"/>
    </source>
</evidence>